<gene>
    <name evidence="1" type="ORF">XE03_0636</name>
</gene>
<accession>A0A101I2W8</accession>
<name>A0A101I2W8_UNCT6</name>
<dbReference type="AlphaFoldDB" id="A0A101I2W8"/>
<organism evidence="1 2">
    <name type="scientific">candidate division TA06 bacterium 34_109</name>
    <dbReference type="NCBI Taxonomy" id="1635277"/>
    <lineage>
        <taxon>Bacteria</taxon>
        <taxon>Bacteria division TA06</taxon>
    </lineage>
</organism>
<protein>
    <recommendedName>
        <fullName evidence="3">YbjN domain-containing protein</fullName>
    </recommendedName>
</protein>
<evidence type="ECO:0000313" key="2">
    <source>
        <dbReference type="Proteomes" id="UP000053467"/>
    </source>
</evidence>
<comment type="caution">
    <text evidence="1">The sequence shown here is derived from an EMBL/GenBank/DDBJ whole genome shotgun (WGS) entry which is preliminary data.</text>
</comment>
<reference evidence="2" key="1">
    <citation type="journal article" date="2015" name="MBio">
        <title>Genome-Resolved Metagenomic Analysis Reveals Roles for Candidate Phyla and Other Microbial Community Members in Biogeochemical Transformations in Oil Reservoirs.</title>
        <authorList>
            <person name="Hu P."/>
            <person name="Tom L."/>
            <person name="Singh A."/>
            <person name="Thomas B.C."/>
            <person name="Baker B.J."/>
            <person name="Piceno Y.M."/>
            <person name="Andersen G.L."/>
            <person name="Banfield J.F."/>
        </authorList>
    </citation>
    <scope>NUCLEOTIDE SEQUENCE [LARGE SCALE GENOMIC DNA]</scope>
</reference>
<dbReference type="Gene3D" id="3.30.1460.10">
    <property type="match status" value="1"/>
</dbReference>
<dbReference type="Proteomes" id="UP000053467">
    <property type="component" value="Unassembled WGS sequence"/>
</dbReference>
<dbReference type="SUPFAM" id="SSF69635">
    <property type="entry name" value="Type III secretory system chaperone-like"/>
    <property type="match status" value="1"/>
</dbReference>
<dbReference type="EMBL" id="LGGX01000004">
    <property type="protein sequence ID" value="KUK87469.1"/>
    <property type="molecule type" value="Genomic_DNA"/>
</dbReference>
<proteinExistence type="predicted"/>
<evidence type="ECO:0008006" key="3">
    <source>
        <dbReference type="Google" id="ProtNLM"/>
    </source>
</evidence>
<evidence type="ECO:0000313" key="1">
    <source>
        <dbReference type="EMBL" id="KUK87469.1"/>
    </source>
</evidence>
<sequence length="158" mass="18433">MDILHIVKKIFGDEKDNQIEDILTIIEEILSTVGTSHEEAKIETSDKNMLGWFFKIGITPVYLYLLKEDGKFFIKIISPLTFLPKNNILPYYRKLLEENLTLVDLSIGVEKNFSLLFSIKSIDDLDFERLKKIIETFSQKHTELTSKLVEEFQAKIFE</sequence>